<proteinExistence type="predicted"/>
<protein>
    <submittedName>
        <fullName evidence="2">Uncharacterized protein</fullName>
    </submittedName>
</protein>
<accession>A0AAE4FQR1</accession>
<feature type="compositionally biased region" description="Pro residues" evidence="1">
    <location>
        <begin position="197"/>
        <end position="217"/>
    </location>
</feature>
<dbReference type="Proteomes" id="UP001268256">
    <property type="component" value="Unassembled WGS sequence"/>
</dbReference>
<dbReference type="EMBL" id="JAVMIP010000002">
    <property type="protein sequence ID" value="MDS3859943.1"/>
    <property type="molecule type" value="Genomic_DNA"/>
</dbReference>
<gene>
    <name evidence="2" type="ORF">RIF25_03885</name>
</gene>
<comment type="caution">
    <text evidence="2">The sequence shown here is derived from an EMBL/GenBank/DDBJ whole genome shotgun (WGS) entry which is preliminary data.</text>
</comment>
<reference evidence="3" key="1">
    <citation type="submission" date="2023-07" db="EMBL/GenBank/DDBJ databases">
        <authorList>
            <person name="Luz R."/>
            <person name="Cordeiro R."/>
            <person name="Fonseca A."/>
            <person name="Goncalves V."/>
        </authorList>
    </citation>
    <scope>NUCLEOTIDE SEQUENCE [LARGE SCALE GENOMIC DNA]</scope>
    <source>
        <strain evidence="3">BACA0444</strain>
    </source>
</reference>
<dbReference type="AlphaFoldDB" id="A0AAE4FQR1"/>
<feature type="region of interest" description="Disordered" evidence="1">
    <location>
        <begin position="195"/>
        <end position="226"/>
    </location>
</feature>
<dbReference type="RefSeq" id="WP_407682310.1">
    <property type="nucleotide sequence ID" value="NZ_JAVMIP010000002.1"/>
</dbReference>
<evidence type="ECO:0000256" key="1">
    <source>
        <dbReference type="SAM" id="MobiDB-lite"/>
    </source>
</evidence>
<name>A0AAE4FQR1_9CYAN</name>
<organism evidence="2 3">
    <name type="scientific">Pseudocalidococcus azoricus BACA0444</name>
    <dbReference type="NCBI Taxonomy" id="2918990"/>
    <lineage>
        <taxon>Bacteria</taxon>
        <taxon>Bacillati</taxon>
        <taxon>Cyanobacteriota</taxon>
        <taxon>Cyanophyceae</taxon>
        <taxon>Acaryochloridales</taxon>
        <taxon>Thermosynechococcaceae</taxon>
        <taxon>Pseudocalidococcus</taxon>
        <taxon>Pseudocalidococcus azoricus</taxon>
    </lineage>
</organism>
<keyword evidence="3" id="KW-1185">Reference proteome</keyword>
<sequence>MMGLPRPPFLLRLCLRPYLMLPLLGLGILSGPGLAQSSGTTGTPGATAPNVEVVTPALPAGTAYTIAGGQRLIDEAATAVNSQNYVLAARKLLEARTTMNQLSNYYQSISSSFLGIDAAASDSGRRKALESAQMRDIATYQLALVYRANNQPELAIPLLVEILRSQNPTRELGQKSYQQLVELGFMDVVFPRGPVGAPLPSPANTPASPAPTPPANPAPASAPQAK</sequence>
<evidence type="ECO:0000313" key="3">
    <source>
        <dbReference type="Proteomes" id="UP001268256"/>
    </source>
</evidence>
<evidence type="ECO:0000313" key="2">
    <source>
        <dbReference type="EMBL" id="MDS3859943.1"/>
    </source>
</evidence>